<dbReference type="Gene3D" id="3.30.420.40">
    <property type="match status" value="2"/>
</dbReference>
<sequence length="307" mass="34872">MINKIFAVDAGKFATKAMAGDERLMFRSNYTRIDESNSIPLEGCSFKVEIDNKAYILGDMGEESDYSLEKQSVLHKMATYTAIAKLGGRDEIKVAVGCPVSIFKSDENRKLYAEYMKEQPQMFKVDDVSIKIKIDKIVVLPEGSGPIYTDERFKDKRVAVIDLGGRNMNFTIYNNRLPQVSSMFTENYGSMDIETLIKQQFDTKYRCSLEDKDVRAILEQGGIKYKGQLEGQKHVKEILEGYVDKVLARVQKANFNLDTMDVVFTGGTSLLVEEEIKQRLSHAEVIKDAQWSNTEGFNKIVRSKFNV</sequence>
<keyword evidence="4" id="KW-1185">Reference proteome</keyword>
<evidence type="ECO:0000313" key="4">
    <source>
        <dbReference type="Proteomes" id="UP000655830"/>
    </source>
</evidence>
<dbReference type="CDD" id="cd24026">
    <property type="entry name" value="ASKHA_NBD_ParM_Alp12-like"/>
    <property type="match status" value="1"/>
</dbReference>
<dbReference type="Proteomes" id="UP000655830">
    <property type="component" value="Unassembled WGS sequence"/>
</dbReference>
<organism evidence="3 4">
    <name type="scientific">Zhenhengia yiwuensis</name>
    <dbReference type="NCBI Taxonomy" id="2763666"/>
    <lineage>
        <taxon>Bacteria</taxon>
        <taxon>Bacillati</taxon>
        <taxon>Bacillota</taxon>
        <taxon>Clostridia</taxon>
        <taxon>Lachnospirales</taxon>
        <taxon>Lachnospiraceae</taxon>
        <taxon>Zhenhengia</taxon>
    </lineage>
</organism>
<dbReference type="InterPro" id="IPR049067">
    <property type="entry name" value="MreB-like_C"/>
</dbReference>
<protein>
    <submittedName>
        <fullName evidence="3">ParM/StbA family protein</fullName>
    </submittedName>
</protein>
<evidence type="ECO:0000313" key="3">
    <source>
        <dbReference type="EMBL" id="MBC8581645.1"/>
    </source>
</evidence>
<dbReference type="InterPro" id="IPR043129">
    <property type="entry name" value="ATPase_NBD"/>
</dbReference>
<dbReference type="AlphaFoldDB" id="A0A926IB79"/>
<accession>A0A926IB79</accession>
<feature type="domain" description="Actin homologue MreB-like C-terminal" evidence="2">
    <location>
        <begin position="160"/>
        <end position="277"/>
    </location>
</feature>
<dbReference type="SUPFAM" id="SSF53067">
    <property type="entry name" value="Actin-like ATPase domain"/>
    <property type="match status" value="2"/>
</dbReference>
<dbReference type="Pfam" id="PF21522">
    <property type="entry name" value="MreB-like_C"/>
    <property type="match status" value="1"/>
</dbReference>
<comment type="caution">
    <text evidence="3">The sequence shown here is derived from an EMBL/GenBank/DDBJ whole genome shotgun (WGS) entry which is preliminary data.</text>
</comment>
<name>A0A926IB79_9FIRM</name>
<proteinExistence type="predicted"/>
<dbReference type="EMBL" id="JACRSY010000068">
    <property type="protein sequence ID" value="MBC8581645.1"/>
    <property type="molecule type" value="Genomic_DNA"/>
</dbReference>
<dbReference type="Pfam" id="PF17989">
    <property type="entry name" value="ALP_N"/>
    <property type="match status" value="1"/>
</dbReference>
<feature type="domain" description="Actin-like protein N-terminal" evidence="1">
    <location>
        <begin position="7"/>
        <end position="145"/>
    </location>
</feature>
<dbReference type="RefSeq" id="WP_249334670.1">
    <property type="nucleotide sequence ID" value="NZ_JACRSY010000068.1"/>
</dbReference>
<dbReference type="InterPro" id="IPR040607">
    <property type="entry name" value="ALP_N"/>
</dbReference>
<gene>
    <name evidence="3" type="ORF">H8718_19385</name>
</gene>
<evidence type="ECO:0000259" key="1">
    <source>
        <dbReference type="Pfam" id="PF17989"/>
    </source>
</evidence>
<evidence type="ECO:0000259" key="2">
    <source>
        <dbReference type="Pfam" id="PF21522"/>
    </source>
</evidence>
<reference evidence="3" key="1">
    <citation type="submission" date="2020-08" db="EMBL/GenBank/DDBJ databases">
        <title>Genome public.</title>
        <authorList>
            <person name="Liu C."/>
            <person name="Sun Q."/>
        </authorList>
    </citation>
    <scope>NUCLEOTIDE SEQUENCE</scope>
    <source>
        <strain evidence="3">NSJ-12</strain>
    </source>
</reference>